<keyword evidence="5" id="KW-1185">Reference proteome</keyword>
<evidence type="ECO:0000259" key="3">
    <source>
        <dbReference type="Pfam" id="PF00155"/>
    </source>
</evidence>
<evidence type="ECO:0000313" key="4">
    <source>
        <dbReference type="EMBL" id="CDK27950.1"/>
    </source>
</evidence>
<dbReference type="HOGENOM" id="CLU_017584_4_4_1"/>
<dbReference type="PANTHER" id="PTHR43510">
    <property type="entry name" value="AMINOTRANSFERASE FUNCTION, HYPOTHETICAL (EUROFUNG)"/>
    <property type="match status" value="1"/>
</dbReference>
<dbReference type="PANTHER" id="PTHR43510:SF1">
    <property type="entry name" value="AMINOTRANSFERASE FUNCTION, HYPOTHETICAL (EUROFUNG)"/>
    <property type="match status" value="1"/>
</dbReference>
<dbReference type="RefSeq" id="XP_022459942.1">
    <property type="nucleotide sequence ID" value="XM_022602394.1"/>
</dbReference>
<accession>W6MWW0</accession>
<dbReference type="CDD" id="cd00609">
    <property type="entry name" value="AAT_like"/>
    <property type="match status" value="1"/>
</dbReference>
<gene>
    <name evidence="4" type="ORF">KUCA_T00003930001</name>
</gene>
<name>W6MWW0_9ASCO</name>
<organism evidence="4 5">
    <name type="scientific">Kuraishia capsulata CBS 1993</name>
    <dbReference type="NCBI Taxonomy" id="1382522"/>
    <lineage>
        <taxon>Eukaryota</taxon>
        <taxon>Fungi</taxon>
        <taxon>Dikarya</taxon>
        <taxon>Ascomycota</taxon>
        <taxon>Saccharomycotina</taxon>
        <taxon>Pichiomycetes</taxon>
        <taxon>Pichiales</taxon>
        <taxon>Pichiaceae</taxon>
        <taxon>Kuraishia</taxon>
    </lineage>
</organism>
<sequence length="380" mass="42205">MVKQNPFVLEQFMDAHETGIEYNLGETCCSSLSIKELEILCGEPFPLHEIVEQKLAYTWIKGSDRLRDLVAGSYQGIGREDVVITNGAIGANFLTLYALVGPGDHVIVVDPAYEQLSSVPKMFGAEVSLLKLSADENYIPNVDKLDQLSQKNTKMIVINNPNNPTGSLIPTETMNAIVEIARKTDAYVLSDEVYRPLFHSIPDSDIPPSIVEIYDKGISTGSMSKAYALAGIRLGWVVSKSREAIEECLSRRDFNTISVSCVDDIIACYALKHKKSILKRNYELLLTNLQILQKFLDETKGQITCVLPKAGTTAFIRAETTASSMDFSLELIKKYNTLIVPGETFGYPGYFRIGFGNTKEDLVHGLENFKTLLKEKPKNT</sequence>
<evidence type="ECO:0000256" key="2">
    <source>
        <dbReference type="ARBA" id="ARBA00022898"/>
    </source>
</evidence>
<reference evidence="4" key="1">
    <citation type="submission" date="2013-12" db="EMBL/GenBank/DDBJ databases">
        <authorList>
            <person name="Genoscope - CEA"/>
        </authorList>
    </citation>
    <scope>NUCLEOTIDE SEQUENCE</scope>
    <source>
        <strain evidence="4">CBS 1993</strain>
    </source>
</reference>
<dbReference type="STRING" id="1382522.W6MWW0"/>
<dbReference type="PROSITE" id="PS00105">
    <property type="entry name" value="AA_TRANSFER_CLASS_1"/>
    <property type="match status" value="1"/>
</dbReference>
<dbReference type="Gene3D" id="3.90.1150.10">
    <property type="entry name" value="Aspartate Aminotransferase, domain 1"/>
    <property type="match status" value="1"/>
</dbReference>
<dbReference type="InterPro" id="IPR015424">
    <property type="entry name" value="PyrdxlP-dep_Trfase"/>
</dbReference>
<dbReference type="InterPro" id="IPR015422">
    <property type="entry name" value="PyrdxlP-dep_Trfase_small"/>
</dbReference>
<dbReference type="InterPro" id="IPR004838">
    <property type="entry name" value="NHTrfase_class1_PyrdxlP-BS"/>
</dbReference>
<dbReference type="Proteomes" id="UP000019384">
    <property type="component" value="Unassembled WGS sequence"/>
</dbReference>
<proteinExistence type="inferred from homology"/>
<reference evidence="4" key="2">
    <citation type="submission" date="2014-02" db="EMBL/GenBank/DDBJ databases">
        <title>Complete DNA sequence of /Kuraishia capsulata/ illustrates novel genomic features among budding yeasts (/Saccharomycotina/).</title>
        <authorList>
            <person name="Morales L."/>
            <person name="Noel B."/>
            <person name="Porcel B."/>
            <person name="Marcet-Houben M."/>
            <person name="Hullo M-F."/>
            <person name="Sacerdot C."/>
            <person name="Tekaia F."/>
            <person name="Leh-Louis V."/>
            <person name="Despons L."/>
            <person name="Khanna V."/>
            <person name="Aury J-M."/>
            <person name="Barbe V."/>
            <person name="Couloux A."/>
            <person name="Labadie K."/>
            <person name="Pelletier E."/>
            <person name="Souciet J-L."/>
            <person name="Boekhout T."/>
            <person name="Gabaldon T."/>
            <person name="Wincker P."/>
            <person name="Dujon B."/>
        </authorList>
    </citation>
    <scope>NUCLEOTIDE SEQUENCE</scope>
    <source>
        <strain evidence="4">CBS 1993</strain>
    </source>
</reference>
<keyword evidence="2" id="KW-0663">Pyridoxal phosphate</keyword>
<evidence type="ECO:0000256" key="1">
    <source>
        <dbReference type="ARBA" id="ARBA00007441"/>
    </source>
</evidence>
<feature type="domain" description="Aminotransferase class I/classII large" evidence="3">
    <location>
        <begin position="57"/>
        <end position="367"/>
    </location>
</feature>
<dbReference type="OrthoDB" id="7042322at2759"/>
<dbReference type="InterPro" id="IPR004839">
    <property type="entry name" value="Aminotransferase_I/II_large"/>
</dbReference>
<dbReference type="AlphaFoldDB" id="W6MWW0"/>
<dbReference type="GO" id="GO:0030170">
    <property type="term" value="F:pyridoxal phosphate binding"/>
    <property type="evidence" value="ECO:0007669"/>
    <property type="project" value="InterPro"/>
</dbReference>
<evidence type="ECO:0000313" key="5">
    <source>
        <dbReference type="Proteomes" id="UP000019384"/>
    </source>
</evidence>
<dbReference type="EMBL" id="HG793128">
    <property type="protein sequence ID" value="CDK27950.1"/>
    <property type="molecule type" value="Genomic_DNA"/>
</dbReference>
<protein>
    <recommendedName>
        <fullName evidence="3">Aminotransferase class I/classII large domain-containing protein</fullName>
    </recommendedName>
</protein>
<comment type="similarity">
    <text evidence="1">Belongs to the class-I pyridoxal-phosphate-dependent aminotransferase family.</text>
</comment>
<dbReference type="Pfam" id="PF00155">
    <property type="entry name" value="Aminotran_1_2"/>
    <property type="match status" value="1"/>
</dbReference>
<dbReference type="SUPFAM" id="SSF53383">
    <property type="entry name" value="PLP-dependent transferases"/>
    <property type="match status" value="1"/>
</dbReference>
<dbReference type="InterPro" id="IPR015421">
    <property type="entry name" value="PyrdxlP-dep_Trfase_major"/>
</dbReference>
<dbReference type="Gene3D" id="3.40.640.10">
    <property type="entry name" value="Type I PLP-dependent aspartate aminotransferase-like (Major domain)"/>
    <property type="match status" value="1"/>
</dbReference>
<dbReference type="GO" id="GO:0003824">
    <property type="term" value="F:catalytic activity"/>
    <property type="evidence" value="ECO:0007669"/>
    <property type="project" value="InterPro"/>
</dbReference>
<dbReference type="GeneID" id="34521330"/>